<keyword evidence="4" id="KW-1015">Disulfide bond</keyword>
<dbReference type="EMBL" id="CAJPWZ010002337">
    <property type="protein sequence ID" value="CAG2236033.1"/>
    <property type="molecule type" value="Genomic_DNA"/>
</dbReference>
<dbReference type="PANTHER" id="PTHR24369:SF210">
    <property type="entry name" value="CHAOPTIN-RELATED"/>
    <property type="match status" value="1"/>
</dbReference>
<keyword evidence="4" id="KW-0245">EGF-like domain</keyword>
<proteinExistence type="predicted"/>
<evidence type="ECO:0000256" key="1">
    <source>
        <dbReference type="ARBA" id="ARBA00022614"/>
    </source>
</evidence>
<dbReference type="OrthoDB" id="6150654at2759"/>
<evidence type="ECO:0000313" key="7">
    <source>
        <dbReference type="EMBL" id="CAG2236033.1"/>
    </source>
</evidence>
<feature type="chain" id="PRO_5035744439" description="EGF-like domain-containing protein" evidence="5">
    <location>
        <begin position="20"/>
        <end position="253"/>
    </location>
</feature>
<dbReference type="InterPro" id="IPR050541">
    <property type="entry name" value="LRR_TM_domain-containing"/>
</dbReference>
<keyword evidence="2 5" id="KW-0732">Signal</keyword>
<evidence type="ECO:0000256" key="2">
    <source>
        <dbReference type="ARBA" id="ARBA00022729"/>
    </source>
</evidence>
<feature type="disulfide bond" evidence="4">
    <location>
        <begin position="181"/>
        <end position="190"/>
    </location>
</feature>
<organism evidence="7 8">
    <name type="scientific">Mytilus edulis</name>
    <name type="common">Blue mussel</name>
    <dbReference type="NCBI Taxonomy" id="6550"/>
    <lineage>
        <taxon>Eukaryota</taxon>
        <taxon>Metazoa</taxon>
        <taxon>Spiralia</taxon>
        <taxon>Lophotrochozoa</taxon>
        <taxon>Mollusca</taxon>
        <taxon>Bivalvia</taxon>
        <taxon>Autobranchia</taxon>
        <taxon>Pteriomorphia</taxon>
        <taxon>Mytilida</taxon>
        <taxon>Mytiloidea</taxon>
        <taxon>Mytilidae</taxon>
        <taxon>Mytilinae</taxon>
        <taxon>Mytilus</taxon>
    </lineage>
</organism>
<evidence type="ECO:0000259" key="6">
    <source>
        <dbReference type="PROSITE" id="PS50026"/>
    </source>
</evidence>
<comment type="caution">
    <text evidence="7">The sequence shown here is derived from an EMBL/GenBank/DDBJ whole genome shotgun (WGS) entry which is preliminary data.</text>
</comment>
<dbReference type="PROSITE" id="PS51450">
    <property type="entry name" value="LRR"/>
    <property type="match status" value="1"/>
</dbReference>
<dbReference type="PANTHER" id="PTHR24369">
    <property type="entry name" value="ANTIGEN BSP, PUTATIVE-RELATED"/>
    <property type="match status" value="1"/>
</dbReference>
<keyword evidence="8" id="KW-1185">Reference proteome</keyword>
<dbReference type="SUPFAM" id="SSF52058">
    <property type="entry name" value="L domain-like"/>
    <property type="match status" value="1"/>
</dbReference>
<reference evidence="7" key="1">
    <citation type="submission" date="2021-03" db="EMBL/GenBank/DDBJ databases">
        <authorList>
            <person name="Bekaert M."/>
        </authorList>
    </citation>
    <scope>NUCLEOTIDE SEQUENCE</scope>
</reference>
<dbReference type="GO" id="GO:0005886">
    <property type="term" value="C:plasma membrane"/>
    <property type="evidence" value="ECO:0007669"/>
    <property type="project" value="TreeGrafter"/>
</dbReference>
<dbReference type="Pfam" id="PF13855">
    <property type="entry name" value="LRR_8"/>
    <property type="match status" value="1"/>
</dbReference>
<dbReference type="AlphaFoldDB" id="A0A8S3TXN1"/>
<evidence type="ECO:0000313" key="8">
    <source>
        <dbReference type="Proteomes" id="UP000683360"/>
    </source>
</evidence>
<dbReference type="Gene3D" id="3.80.10.10">
    <property type="entry name" value="Ribonuclease Inhibitor"/>
    <property type="match status" value="2"/>
</dbReference>
<feature type="domain" description="EGF-like" evidence="6">
    <location>
        <begin position="158"/>
        <end position="191"/>
    </location>
</feature>
<dbReference type="InterPro" id="IPR001611">
    <property type="entry name" value="Leu-rich_rpt"/>
</dbReference>
<dbReference type="Proteomes" id="UP000683360">
    <property type="component" value="Unassembled WGS sequence"/>
</dbReference>
<evidence type="ECO:0000256" key="4">
    <source>
        <dbReference type="PROSITE-ProRule" id="PRU00076"/>
    </source>
</evidence>
<accession>A0A8S3TXN1</accession>
<dbReference type="PROSITE" id="PS00022">
    <property type="entry name" value="EGF_1"/>
    <property type="match status" value="1"/>
</dbReference>
<protein>
    <recommendedName>
        <fullName evidence="6">EGF-like domain-containing protein</fullName>
    </recommendedName>
</protein>
<evidence type="ECO:0000256" key="3">
    <source>
        <dbReference type="ARBA" id="ARBA00022737"/>
    </source>
</evidence>
<comment type="caution">
    <text evidence="4">Lacks conserved residue(s) required for the propagation of feature annotation.</text>
</comment>
<dbReference type="InterPro" id="IPR003591">
    <property type="entry name" value="Leu-rich_rpt_typical-subtyp"/>
</dbReference>
<dbReference type="InterPro" id="IPR032675">
    <property type="entry name" value="LRR_dom_sf"/>
</dbReference>
<dbReference type="SMART" id="SM00369">
    <property type="entry name" value="LRR_TYP"/>
    <property type="match status" value="2"/>
</dbReference>
<evidence type="ECO:0000256" key="5">
    <source>
        <dbReference type="SAM" id="SignalP"/>
    </source>
</evidence>
<dbReference type="PROSITE" id="PS50026">
    <property type="entry name" value="EGF_3"/>
    <property type="match status" value="1"/>
</dbReference>
<keyword evidence="1" id="KW-0433">Leucine-rich repeat</keyword>
<name>A0A8S3TXN1_MYTED</name>
<keyword evidence="3" id="KW-0677">Repeat</keyword>
<sequence length="253" mass="28385">MESTFSLFLFVINTGLLNGACPSKCTCSYYQSGTYVNCESQSLEYIPTDFLRDTVSLYLGNNRLQSIQSYTFINMSQLYYLNLNRNNISHIEEHAFGKLPSLLDLYMTYNPFNCDCSVFSLWSWLTERLSIPFMGIGADCSNGTSIISLQSDALEICNPDNCKCFNGGECMAIGSALVCDCIGQWTGEFCQESQCTSYDCGYGDCYIEPENGTAQCLCGDRYVNYCPVYGMKNRKCIDICKTVTTMQSVMKNK</sequence>
<gene>
    <name evidence="7" type="ORF">MEDL_48516</name>
</gene>
<feature type="signal peptide" evidence="5">
    <location>
        <begin position="1"/>
        <end position="19"/>
    </location>
</feature>
<dbReference type="InterPro" id="IPR000742">
    <property type="entry name" value="EGF"/>
</dbReference>